<reference evidence="1 2" key="1">
    <citation type="submission" date="2019-04" db="EMBL/GenBank/DDBJ databases">
        <title>Chitiniphilus eburnea sp. nov., a novel chitinolytic bacterium isolated from aquaculture sludge.</title>
        <authorList>
            <person name="Sheng M."/>
        </authorList>
    </citation>
    <scope>NUCLEOTIDE SEQUENCE [LARGE SCALE GENOMIC DNA]</scope>
    <source>
        <strain evidence="1 2">HX-2-15</strain>
    </source>
</reference>
<dbReference type="EMBL" id="SUMF01000030">
    <property type="protein sequence ID" value="TJZ66705.1"/>
    <property type="molecule type" value="Genomic_DNA"/>
</dbReference>
<dbReference type="RefSeq" id="WP_136774629.1">
    <property type="nucleotide sequence ID" value="NZ_SUMF01000030.1"/>
</dbReference>
<comment type="caution">
    <text evidence="1">The sequence shown here is derived from an EMBL/GenBank/DDBJ whole genome shotgun (WGS) entry which is preliminary data.</text>
</comment>
<evidence type="ECO:0000313" key="2">
    <source>
        <dbReference type="Proteomes" id="UP000310016"/>
    </source>
</evidence>
<proteinExistence type="predicted"/>
<name>A0A4U0PFY8_9NEIS</name>
<sequence length="135" mass="14886">MEIEDMDFSKMTLAVQIAEVLNYDDRTPPNWHGHIGHAEVGASGLLITRSYASPREGANEERLVISLDEGKVRLKGFDEAGRKVDIQCPLSIEQVLERVLGAAVNGVRSVTGFVTAVRTGNLLRQEEGSELVYEF</sequence>
<dbReference type="AlphaFoldDB" id="A0A4U0PFY8"/>
<gene>
    <name evidence="1" type="ORF">FAZ21_16985</name>
</gene>
<protein>
    <submittedName>
        <fullName evidence="1">Uncharacterized protein</fullName>
    </submittedName>
</protein>
<dbReference type="Proteomes" id="UP000310016">
    <property type="component" value="Unassembled WGS sequence"/>
</dbReference>
<organism evidence="1 2">
    <name type="scientific">Chitiniphilus eburneus</name>
    <dbReference type="NCBI Taxonomy" id="2571148"/>
    <lineage>
        <taxon>Bacteria</taxon>
        <taxon>Pseudomonadati</taxon>
        <taxon>Pseudomonadota</taxon>
        <taxon>Betaproteobacteria</taxon>
        <taxon>Neisseriales</taxon>
        <taxon>Chitinibacteraceae</taxon>
        <taxon>Chitiniphilus</taxon>
    </lineage>
</organism>
<keyword evidence="2" id="KW-1185">Reference proteome</keyword>
<evidence type="ECO:0000313" key="1">
    <source>
        <dbReference type="EMBL" id="TJZ66705.1"/>
    </source>
</evidence>
<accession>A0A4U0PFY8</accession>
<dbReference type="OrthoDB" id="9825654at2"/>